<keyword evidence="2" id="KW-1185">Reference proteome</keyword>
<dbReference type="Proteomes" id="UP001595776">
    <property type="component" value="Unassembled WGS sequence"/>
</dbReference>
<dbReference type="PRINTS" id="PR00081">
    <property type="entry name" value="GDHRDH"/>
</dbReference>
<proteinExistence type="predicted"/>
<dbReference type="Gene3D" id="3.40.50.720">
    <property type="entry name" value="NAD(P)-binding Rossmann-like Domain"/>
    <property type="match status" value="1"/>
</dbReference>
<dbReference type="RefSeq" id="WP_231727224.1">
    <property type="nucleotide sequence ID" value="NZ_JBHSCR010000002.1"/>
</dbReference>
<dbReference type="Pfam" id="PF00106">
    <property type="entry name" value="adh_short"/>
    <property type="match status" value="1"/>
</dbReference>
<dbReference type="PANTHER" id="PTHR43544:SF12">
    <property type="entry name" value="NAD(P)-BINDING ROSSMANN-FOLD SUPERFAMILY PROTEIN"/>
    <property type="match status" value="1"/>
</dbReference>
<name>A0ABV8U7A0_9PROT</name>
<dbReference type="CDD" id="cd05325">
    <property type="entry name" value="carb_red_sniffer_like_SDR_c"/>
    <property type="match status" value="1"/>
</dbReference>
<evidence type="ECO:0000313" key="2">
    <source>
        <dbReference type="Proteomes" id="UP001595776"/>
    </source>
</evidence>
<gene>
    <name evidence="1" type="ORF">ACFO5Q_04375</name>
</gene>
<organism evidence="1 2">
    <name type="scientific">Kordiimonas lipolytica</name>
    <dbReference type="NCBI Taxonomy" id="1662421"/>
    <lineage>
        <taxon>Bacteria</taxon>
        <taxon>Pseudomonadati</taxon>
        <taxon>Pseudomonadota</taxon>
        <taxon>Alphaproteobacteria</taxon>
        <taxon>Kordiimonadales</taxon>
        <taxon>Kordiimonadaceae</taxon>
        <taxon>Kordiimonas</taxon>
    </lineage>
</organism>
<dbReference type="SUPFAM" id="SSF51735">
    <property type="entry name" value="NAD(P)-binding Rossmann-fold domains"/>
    <property type="match status" value="1"/>
</dbReference>
<comment type="caution">
    <text evidence="1">The sequence shown here is derived from an EMBL/GenBank/DDBJ whole genome shotgun (WGS) entry which is preliminary data.</text>
</comment>
<accession>A0ABV8U7A0</accession>
<reference evidence="2" key="1">
    <citation type="journal article" date="2019" name="Int. J. Syst. Evol. Microbiol.">
        <title>The Global Catalogue of Microorganisms (GCM) 10K type strain sequencing project: providing services to taxonomists for standard genome sequencing and annotation.</title>
        <authorList>
            <consortium name="The Broad Institute Genomics Platform"/>
            <consortium name="The Broad Institute Genome Sequencing Center for Infectious Disease"/>
            <person name="Wu L."/>
            <person name="Ma J."/>
        </authorList>
    </citation>
    <scope>NUCLEOTIDE SEQUENCE [LARGE SCALE GENOMIC DNA]</scope>
    <source>
        <strain evidence="2">CGMCC 1.15304</strain>
    </source>
</reference>
<protein>
    <submittedName>
        <fullName evidence="1">SDR family oxidoreductase</fullName>
    </submittedName>
</protein>
<dbReference type="InterPro" id="IPR036291">
    <property type="entry name" value="NAD(P)-bd_dom_sf"/>
</dbReference>
<sequence length="250" mass="26606">MMDGAPYPESSAYDLSHLLIESTDAAVVVGASGGIGRALLASLEDVNPAGPVIGLSRTGDQPIDLLDETSIKDAAASIRRQGLSLRLLIVATGVLETTETRAEKSLRELDHASMRKMFELNTIGPAMVLKHFLPLVPRKGRSAAICLSARVGSIGDNRLGGWYSYRASKAALNQIVKSASIELARKAPEAVCAAMHPGTVDTPLTRPFAKTGLEVQPPALAAGRMLRVITGLQPKDTGGFFDHKGKRIEW</sequence>
<dbReference type="PANTHER" id="PTHR43544">
    <property type="entry name" value="SHORT-CHAIN DEHYDROGENASE/REDUCTASE"/>
    <property type="match status" value="1"/>
</dbReference>
<dbReference type="InterPro" id="IPR051468">
    <property type="entry name" value="Fungal_SecMetab_SDRs"/>
</dbReference>
<dbReference type="EMBL" id="JBHSCR010000002">
    <property type="protein sequence ID" value="MFC4347072.1"/>
    <property type="molecule type" value="Genomic_DNA"/>
</dbReference>
<evidence type="ECO:0000313" key="1">
    <source>
        <dbReference type="EMBL" id="MFC4347072.1"/>
    </source>
</evidence>
<dbReference type="InterPro" id="IPR002347">
    <property type="entry name" value="SDR_fam"/>
</dbReference>